<keyword evidence="9" id="KW-1185">Reference proteome</keyword>
<keyword evidence="4" id="KW-0808">Transferase</keyword>
<organism evidence="8 9">
    <name type="scientific">Lapidilactobacillus gannanensis</name>
    <dbReference type="NCBI Taxonomy" id="2486002"/>
    <lineage>
        <taxon>Bacteria</taxon>
        <taxon>Bacillati</taxon>
        <taxon>Bacillota</taxon>
        <taxon>Bacilli</taxon>
        <taxon>Lactobacillales</taxon>
        <taxon>Lactobacillaceae</taxon>
        <taxon>Lapidilactobacillus</taxon>
    </lineage>
</organism>
<dbReference type="PANTHER" id="PTHR45008">
    <property type="entry name" value="PTS SYSTEM GLUCOSE-SPECIFIC EIIA COMPONENT"/>
    <property type="match status" value="1"/>
</dbReference>
<dbReference type="SUPFAM" id="SSF51261">
    <property type="entry name" value="Duplicated hybrid motif"/>
    <property type="match status" value="1"/>
</dbReference>
<keyword evidence="5" id="KW-0598">Phosphotransferase system</keyword>
<protein>
    <submittedName>
        <fullName evidence="8">PTS glucose transporter subunit IIA</fullName>
    </submittedName>
</protein>
<sequence>MFQLFHHQSTAKVNHQIYAPVDGEVIDLIKVKDPVFSQHTLGQGFAVLPSDGIIFAPVSGQVTLVASTRHAIYLRMANGLDVLLHLGLNTADLHGRPFKIHVTDGQQVKGGQRIASMNRLQIKAAGMSDTVVVVITNSAERLAQLQVNYGPIFGGHRLGWATVKD</sequence>
<name>A0ABW4BM98_9LACO</name>
<evidence type="ECO:0000313" key="8">
    <source>
        <dbReference type="EMBL" id="MFD1410831.1"/>
    </source>
</evidence>
<evidence type="ECO:0000256" key="6">
    <source>
        <dbReference type="ARBA" id="ARBA00022777"/>
    </source>
</evidence>
<reference evidence="9" key="1">
    <citation type="journal article" date="2019" name="Int. J. Syst. Evol. Microbiol.">
        <title>The Global Catalogue of Microorganisms (GCM) 10K type strain sequencing project: providing services to taxonomists for standard genome sequencing and annotation.</title>
        <authorList>
            <consortium name="The Broad Institute Genomics Platform"/>
            <consortium name="The Broad Institute Genome Sequencing Center for Infectious Disease"/>
            <person name="Wu L."/>
            <person name="Ma J."/>
        </authorList>
    </citation>
    <scope>NUCLEOTIDE SEQUENCE [LARGE SCALE GENOMIC DNA]</scope>
    <source>
        <strain evidence="9">CCM 8937</strain>
    </source>
</reference>
<proteinExistence type="predicted"/>
<dbReference type="Pfam" id="PF00358">
    <property type="entry name" value="PTS_EIIA_1"/>
    <property type="match status" value="1"/>
</dbReference>
<evidence type="ECO:0000256" key="1">
    <source>
        <dbReference type="ARBA" id="ARBA00004496"/>
    </source>
</evidence>
<evidence type="ECO:0000256" key="2">
    <source>
        <dbReference type="ARBA" id="ARBA00022448"/>
    </source>
</evidence>
<gene>
    <name evidence="8" type="ORF">ACFQ4R_04270</name>
</gene>
<dbReference type="PROSITE" id="PS00371">
    <property type="entry name" value="PTS_EIIA_TYPE_1_HIS"/>
    <property type="match status" value="1"/>
</dbReference>
<keyword evidence="6" id="KW-0418">Kinase</keyword>
<dbReference type="InterPro" id="IPR011055">
    <property type="entry name" value="Dup_hybrid_motif"/>
</dbReference>
<evidence type="ECO:0000256" key="3">
    <source>
        <dbReference type="ARBA" id="ARBA00022597"/>
    </source>
</evidence>
<feature type="domain" description="PTS EIIA type-1" evidence="7">
    <location>
        <begin position="33"/>
        <end position="137"/>
    </location>
</feature>
<keyword evidence="2" id="KW-0813">Transport</keyword>
<evidence type="ECO:0000313" key="9">
    <source>
        <dbReference type="Proteomes" id="UP001597191"/>
    </source>
</evidence>
<accession>A0ABW4BM98</accession>
<evidence type="ECO:0000259" key="7">
    <source>
        <dbReference type="PROSITE" id="PS51093"/>
    </source>
</evidence>
<evidence type="ECO:0000256" key="4">
    <source>
        <dbReference type="ARBA" id="ARBA00022679"/>
    </source>
</evidence>
<dbReference type="Proteomes" id="UP001597191">
    <property type="component" value="Unassembled WGS sequence"/>
</dbReference>
<dbReference type="EMBL" id="JBHTOH010000025">
    <property type="protein sequence ID" value="MFD1410831.1"/>
    <property type="molecule type" value="Genomic_DNA"/>
</dbReference>
<evidence type="ECO:0000256" key="5">
    <source>
        <dbReference type="ARBA" id="ARBA00022683"/>
    </source>
</evidence>
<dbReference type="InterPro" id="IPR001127">
    <property type="entry name" value="PTS_EIIA_1_perm"/>
</dbReference>
<dbReference type="RefSeq" id="WP_125648010.1">
    <property type="nucleotide sequence ID" value="NZ_JBHTOH010000025.1"/>
</dbReference>
<comment type="subcellular location">
    <subcellularLocation>
        <location evidence="1">Cytoplasm</location>
    </subcellularLocation>
</comment>
<dbReference type="NCBIfam" id="TIGR00830">
    <property type="entry name" value="PTBA"/>
    <property type="match status" value="1"/>
</dbReference>
<keyword evidence="3 8" id="KW-0762">Sugar transport</keyword>
<dbReference type="PANTHER" id="PTHR45008:SF1">
    <property type="entry name" value="PTS SYSTEM GLUCOSE-SPECIFIC EIIA COMPONENT"/>
    <property type="match status" value="1"/>
</dbReference>
<comment type="caution">
    <text evidence="8">The sequence shown here is derived from an EMBL/GenBank/DDBJ whole genome shotgun (WGS) entry which is preliminary data.</text>
</comment>
<dbReference type="Gene3D" id="2.70.70.10">
    <property type="entry name" value="Glucose Permease (Domain IIA)"/>
    <property type="match status" value="1"/>
</dbReference>
<dbReference type="InterPro" id="IPR050890">
    <property type="entry name" value="PTS_EIIA_component"/>
</dbReference>
<dbReference type="PROSITE" id="PS51093">
    <property type="entry name" value="PTS_EIIA_TYPE_1"/>
    <property type="match status" value="1"/>
</dbReference>